<feature type="transmembrane region" description="Helical" evidence="1">
    <location>
        <begin position="72"/>
        <end position="95"/>
    </location>
</feature>
<proteinExistence type="predicted"/>
<dbReference type="EMBL" id="KL197729">
    <property type="protein sequence ID" value="KDQ54228.1"/>
    <property type="molecule type" value="Genomic_DNA"/>
</dbReference>
<organism evidence="2 3">
    <name type="scientific">Jaapia argillacea MUCL 33604</name>
    <dbReference type="NCBI Taxonomy" id="933084"/>
    <lineage>
        <taxon>Eukaryota</taxon>
        <taxon>Fungi</taxon>
        <taxon>Dikarya</taxon>
        <taxon>Basidiomycota</taxon>
        <taxon>Agaricomycotina</taxon>
        <taxon>Agaricomycetes</taxon>
        <taxon>Agaricomycetidae</taxon>
        <taxon>Jaapiales</taxon>
        <taxon>Jaapiaceae</taxon>
        <taxon>Jaapia</taxon>
    </lineage>
</organism>
<gene>
    <name evidence="2" type="ORF">JAAARDRAFT_402694</name>
</gene>
<protein>
    <submittedName>
        <fullName evidence="2">Uncharacterized protein</fullName>
    </submittedName>
</protein>
<dbReference type="InParanoid" id="A0A067PH37"/>
<keyword evidence="1" id="KW-0472">Membrane</keyword>
<dbReference type="HOGENOM" id="CLU_2250540_0_0_1"/>
<dbReference type="Proteomes" id="UP000027265">
    <property type="component" value="Unassembled WGS sequence"/>
</dbReference>
<sequence>MSTSRWATEGIGRFVRRLCQVLLGGSIQGYDDDVLGVNRDRVDGLVKHRGQPSLAMGGQQCRLVASYLQISLIYFPLCISVHVPCLSMLVDLSWLSLQLGHSWQ</sequence>
<evidence type="ECO:0000313" key="3">
    <source>
        <dbReference type="Proteomes" id="UP000027265"/>
    </source>
</evidence>
<evidence type="ECO:0000313" key="2">
    <source>
        <dbReference type="EMBL" id="KDQ54228.1"/>
    </source>
</evidence>
<keyword evidence="3" id="KW-1185">Reference proteome</keyword>
<keyword evidence="1" id="KW-0812">Transmembrane</keyword>
<evidence type="ECO:0000256" key="1">
    <source>
        <dbReference type="SAM" id="Phobius"/>
    </source>
</evidence>
<accession>A0A067PH37</accession>
<reference evidence="3" key="1">
    <citation type="journal article" date="2014" name="Proc. Natl. Acad. Sci. U.S.A.">
        <title>Extensive sampling of basidiomycete genomes demonstrates inadequacy of the white-rot/brown-rot paradigm for wood decay fungi.</title>
        <authorList>
            <person name="Riley R."/>
            <person name="Salamov A.A."/>
            <person name="Brown D.W."/>
            <person name="Nagy L.G."/>
            <person name="Floudas D."/>
            <person name="Held B.W."/>
            <person name="Levasseur A."/>
            <person name="Lombard V."/>
            <person name="Morin E."/>
            <person name="Otillar R."/>
            <person name="Lindquist E.A."/>
            <person name="Sun H."/>
            <person name="LaButti K.M."/>
            <person name="Schmutz J."/>
            <person name="Jabbour D."/>
            <person name="Luo H."/>
            <person name="Baker S.E."/>
            <person name="Pisabarro A.G."/>
            <person name="Walton J.D."/>
            <person name="Blanchette R.A."/>
            <person name="Henrissat B."/>
            <person name="Martin F."/>
            <person name="Cullen D."/>
            <person name="Hibbett D.S."/>
            <person name="Grigoriev I.V."/>
        </authorList>
    </citation>
    <scope>NUCLEOTIDE SEQUENCE [LARGE SCALE GENOMIC DNA]</scope>
    <source>
        <strain evidence="3">MUCL 33604</strain>
    </source>
</reference>
<name>A0A067PH37_9AGAM</name>
<dbReference type="AlphaFoldDB" id="A0A067PH37"/>
<keyword evidence="1" id="KW-1133">Transmembrane helix</keyword>